<evidence type="ECO:0008006" key="4">
    <source>
        <dbReference type="Google" id="ProtNLM"/>
    </source>
</evidence>
<evidence type="ECO:0000256" key="1">
    <source>
        <dbReference type="SAM" id="MobiDB-lite"/>
    </source>
</evidence>
<organism evidence="2 3">
    <name type="scientific">Blepharisma stoltei</name>
    <dbReference type="NCBI Taxonomy" id="1481888"/>
    <lineage>
        <taxon>Eukaryota</taxon>
        <taxon>Sar</taxon>
        <taxon>Alveolata</taxon>
        <taxon>Ciliophora</taxon>
        <taxon>Postciliodesmatophora</taxon>
        <taxon>Heterotrichea</taxon>
        <taxon>Heterotrichida</taxon>
        <taxon>Blepharismidae</taxon>
        <taxon>Blepharisma</taxon>
    </lineage>
</organism>
<gene>
    <name evidence="2" type="ORF">BSTOLATCC_MIC62402</name>
</gene>
<dbReference type="AlphaFoldDB" id="A0AAU9KD54"/>
<evidence type="ECO:0000313" key="2">
    <source>
        <dbReference type="EMBL" id="CAG9334817.1"/>
    </source>
</evidence>
<feature type="region of interest" description="Disordered" evidence="1">
    <location>
        <begin position="1"/>
        <end position="54"/>
    </location>
</feature>
<reference evidence="2" key="1">
    <citation type="submission" date="2021-09" db="EMBL/GenBank/DDBJ databases">
        <authorList>
            <consortium name="AG Swart"/>
            <person name="Singh M."/>
            <person name="Singh A."/>
            <person name="Seah K."/>
            <person name="Emmerich C."/>
        </authorList>
    </citation>
    <scope>NUCLEOTIDE SEQUENCE</scope>
    <source>
        <strain evidence="2">ATCC30299</strain>
    </source>
</reference>
<sequence>MGACSCADRNDPLSQESEGKSKKDDTKRRQKLRDWKSEDESGGDSKDSMDYQDTDAYETVIPEGLKEGEIFDIEGGGQFKIIKYRESPHKTIIYCLTCEVNFPASDLKMHIKNPEHMMNSPEKCVVF</sequence>
<feature type="compositionally biased region" description="Basic and acidic residues" evidence="1">
    <location>
        <begin position="17"/>
        <end position="49"/>
    </location>
</feature>
<protein>
    <recommendedName>
        <fullName evidence="4">C2H2-type domain-containing protein</fullName>
    </recommendedName>
</protein>
<comment type="caution">
    <text evidence="2">The sequence shown here is derived from an EMBL/GenBank/DDBJ whole genome shotgun (WGS) entry which is preliminary data.</text>
</comment>
<dbReference type="EMBL" id="CAJZBQ010000060">
    <property type="protein sequence ID" value="CAG9334817.1"/>
    <property type="molecule type" value="Genomic_DNA"/>
</dbReference>
<name>A0AAU9KD54_9CILI</name>
<keyword evidence="3" id="KW-1185">Reference proteome</keyword>
<proteinExistence type="predicted"/>
<accession>A0AAU9KD54</accession>
<evidence type="ECO:0000313" key="3">
    <source>
        <dbReference type="Proteomes" id="UP001162131"/>
    </source>
</evidence>
<dbReference type="Proteomes" id="UP001162131">
    <property type="component" value="Unassembled WGS sequence"/>
</dbReference>